<dbReference type="Pfam" id="PF17390">
    <property type="entry name" value="Bac_rhamnosid_C"/>
    <property type="match status" value="1"/>
</dbReference>
<evidence type="ECO:0000259" key="1">
    <source>
        <dbReference type="Pfam" id="PF17390"/>
    </source>
</evidence>
<dbReference type="EMBL" id="SACK01000011">
    <property type="protein sequence ID" value="RVT97340.1"/>
    <property type="molecule type" value="Genomic_DNA"/>
</dbReference>
<comment type="caution">
    <text evidence="2">The sequence shown here is derived from an EMBL/GenBank/DDBJ whole genome shotgun (WGS) entry which is preliminary data.</text>
</comment>
<dbReference type="Gene3D" id="1.50.10.10">
    <property type="match status" value="1"/>
</dbReference>
<gene>
    <name evidence="2" type="ORF">EOD41_18755</name>
</gene>
<keyword evidence="3" id="KW-1185">Reference proteome</keyword>
<dbReference type="Gene3D" id="2.60.420.10">
    <property type="entry name" value="Maltose phosphorylase, domain 3"/>
    <property type="match status" value="1"/>
</dbReference>
<accession>A0A437MI68</accession>
<sequence>MSKIVRCITQIPTISRSIFVKFSGMLLIAIVTIPCLSLHAQINVYPHITAKPTGKRVIHSPDPLVSYRWAAPRASDNMETYILKPVKISGSKSFDMKNYRSNDRIAVNGMGDIRFDFGRVSAAWVEFDSSDLEGEVEMSISEYDQIPVYATNYPKRTLKPVKRGNTYRLELNPQLYEGVRFGWIHVRSFSRPWNISGIRLVCQIRPTNYNGSFNCSDTMLTRIWYTGAYTVKLNLLQDHFGAILMNRGDRISWTGDAHPAQAASMVAFGNYDFVKQNLVHTSTQSNGIRSYALYWVLSLLDYYRYTGDTATLESYIDNVIAKLDDAYKVYGTNPDLLFFGWDERLGAGFEHPNLPEPQNGYKMLSIRAWKEFASAMNQLDRKDLFDKYARYAEEKMQAIRKDEAWYRSYGLHASADAVNTGYLTAQEQHAVFKQSFTNRVNRISYSPFNQYFVIQAFSAMHQYDDGLDAIRDLWGGQIKYGGTTFFENYRPSWNAIIAKNGAVPSNQCGFTSLCHPWGAGVTKWLSEEILGIKPTSPGFESFQIMPHLGRTLTYVSGAVPTLKGEISASFNLLSGKCSFSVPAGTKGTIGIPKVEKRIKALHVNDVLFWDGNYHSIEGISGAYEDDEFVYLKDVQPGVYNLQVQYGGVTPKHSVLPEVFPATYIGKDYSTGGNWGGTYGKDGYELCNYDGDGKHRQRLPDYISSINYYKIFGNNLPLNKTWRINTTDKRALAPSSANGFPRNAACIYSEDQDQIGYTFTSTINIKEPKRYRVTLYFLDWDGKGRKLAVEAFDAQTSELVAPVQVIEHCENGAYITFEYNRSIKFRINPIRGLTPVLSGIFFDATQ</sequence>
<proteinExistence type="predicted"/>
<dbReference type="PANTHER" id="PTHR34987:SF4">
    <property type="entry name" value="ALPHA-L-RHAMNOSIDASE C-TERMINAL DOMAIN-CONTAINING PROTEIN"/>
    <property type="match status" value="1"/>
</dbReference>
<dbReference type="InterPro" id="IPR008928">
    <property type="entry name" value="6-hairpin_glycosidase_sf"/>
</dbReference>
<evidence type="ECO:0000313" key="2">
    <source>
        <dbReference type="EMBL" id="RVT97340.1"/>
    </source>
</evidence>
<organism evidence="2 3">
    <name type="scientific">Mucilaginibacter limnophilus</name>
    <dbReference type="NCBI Taxonomy" id="1932778"/>
    <lineage>
        <taxon>Bacteria</taxon>
        <taxon>Pseudomonadati</taxon>
        <taxon>Bacteroidota</taxon>
        <taxon>Sphingobacteriia</taxon>
        <taxon>Sphingobacteriales</taxon>
        <taxon>Sphingobacteriaceae</taxon>
        <taxon>Mucilaginibacter</taxon>
    </lineage>
</organism>
<feature type="domain" description="Alpha-L-rhamnosidase C-terminal" evidence="1">
    <location>
        <begin position="531"/>
        <end position="597"/>
    </location>
</feature>
<protein>
    <recommendedName>
        <fullName evidence="1">Alpha-L-rhamnosidase C-terminal domain-containing protein</fullName>
    </recommendedName>
</protein>
<name>A0A437MI68_9SPHI</name>
<dbReference type="Proteomes" id="UP000282759">
    <property type="component" value="Unassembled WGS sequence"/>
</dbReference>
<dbReference type="InterPro" id="IPR035398">
    <property type="entry name" value="Bac_rhamnosid_C"/>
</dbReference>
<dbReference type="AlphaFoldDB" id="A0A437MI68"/>
<dbReference type="GO" id="GO:0005975">
    <property type="term" value="P:carbohydrate metabolic process"/>
    <property type="evidence" value="ECO:0007669"/>
    <property type="project" value="InterPro"/>
</dbReference>
<dbReference type="InterPro" id="IPR012341">
    <property type="entry name" value="6hp_glycosidase-like_sf"/>
</dbReference>
<dbReference type="PANTHER" id="PTHR34987">
    <property type="entry name" value="C, PUTATIVE (AFU_ORTHOLOGUE AFUA_3G02880)-RELATED"/>
    <property type="match status" value="1"/>
</dbReference>
<dbReference type="SUPFAM" id="SSF48208">
    <property type="entry name" value="Six-hairpin glycosidases"/>
    <property type="match status" value="1"/>
</dbReference>
<dbReference type="OrthoDB" id="9815108at2"/>
<reference evidence="2 3" key="1">
    <citation type="submission" date="2019-01" db="EMBL/GenBank/DDBJ databases">
        <authorList>
            <person name="Chen W.-M."/>
        </authorList>
    </citation>
    <scope>NUCLEOTIDE SEQUENCE [LARGE SCALE GENOMIC DNA]</scope>
    <source>
        <strain evidence="2 3">YBJ-36</strain>
    </source>
</reference>
<evidence type="ECO:0000313" key="3">
    <source>
        <dbReference type="Proteomes" id="UP000282759"/>
    </source>
</evidence>